<organism evidence="2 3">
    <name type="scientific">Armillaria ostoyae</name>
    <name type="common">Armillaria root rot fungus</name>
    <dbReference type="NCBI Taxonomy" id="47428"/>
    <lineage>
        <taxon>Eukaryota</taxon>
        <taxon>Fungi</taxon>
        <taxon>Dikarya</taxon>
        <taxon>Basidiomycota</taxon>
        <taxon>Agaricomycotina</taxon>
        <taxon>Agaricomycetes</taxon>
        <taxon>Agaricomycetidae</taxon>
        <taxon>Agaricales</taxon>
        <taxon>Marasmiineae</taxon>
        <taxon>Physalacriaceae</taxon>
        <taxon>Armillaria</taxon>
    </lineage>
</organism>
<evidence type="ECO:0000256" key="1">
    <source>
        <dbReference type="SAM" id="MobiDB-lite"/>
    </source>
</evidence>
<dbReference type="Proteomes" id="UP000219338">
    <property type="component" value="Unassembled WGS sequence"/>
</dbReference>
<accession>A0A284RXK2</accession>
<sequence length="364" mass="40239">MLCLRADIDDHEEVASILPSNLIWSHPVFGAHPPDAMPVIVVLDNLEAIKPEQINDPWDFFRELEALKRIEEDYSERVKAKLKLRSTMPKRVTSGDGGSNSASEYVILQIDPVASLAGLADPKATEACKVLMLKKYVACITWIVPPFHGAEYISVSFTLVSSGIGDGVTTKFLLPEMSIPIHPNTSHPLSRPSLMPSKGLPWKNCYQSTQLGSEVRCKNSHILGTPWPPAKYGSPSQESVRLQMLSSEDGNWRRRLFSDTQAAERISENKDKDNDDSTNAPRNADVEIDVHVPLTKMSVFFHLWRALLGRVVELFDCVTDSASVFSNDASSICSEDEGGMYLFGPPPSDTMPVAVLERFNISPG</sequence>
<dbReference type="EMBL" id="FUEG01000020">
    <property type="protein sequence ID" value="SJL13486.1"/>
    <property type="molecule type" value="Genomic_DNA"/>
</dbReference>
<keyword evidence="3" id="KW-1185">Reference proteome</keyword>
<dbReference type="OrthoDB" id="3053346at2759"/>
<dbReference type="AlphaFoldDB" id="A0A284RXK2"/>
<name>A0A284RXK2_ARMOS</name>
<protein>
    <submittedName>
        <fullName evidence="2">Uncharacterized protein</fullName>
    </submittedName>
</protein>
<feature type="compositionally biased region" description="Basic and acidic residues" evidence="1">
    <location>
        <begin position="265"/>
        <end position="275"/>
    </location>
</feature>
<evidence type="ECO:0000313" key="3">
    <source>
        <dbReference type="Proteomes" id="UP000219338"/>
    </source>
</evidence>
<gene>
    <name evidence="2" type="ORF">ARMOST_16930</name>
</gene>
<reference evidence="3" key="1">
    <citation type="journal article" date="2017" name="Nat. Ecol. Evol.">
        <title>Genome expansion and lineage-specific genetic innovations in the forest pathogenic fungi Armillaria.</title>
        <authorList>
            <person name="Sipos G."/>
            <person name="Prasanna A.N."/>
            <person name="Walter M.C."/>
            <person name="O'Connor E."/>
            <person name="Balint B."/>
            <person name="Krizsan K."/>
            <person name="Kiss B."/>
            <person name="Hess J."/>
            <person name="Varga T."/>
            <person name="Slot J."/>
            <person name="Riley R."/>
            <person name="Boka B."/>
            <person name="Rigling D."/>
            <person name="Barry K."/>
            <person name="Lee J."/>
            <person name="Mihaltcheva S."/>
            <person name="LaButti K."/>
            <person name="Lipzen A."/>
            <person name="Waldron R."/>
            <person name="Moloney N.M."/>
            <person name="Sperisen C."/>
            <person name="Kredics L."/>
            <person name="Vagvoelgyi C."/>
            <person name="Patrignani A."/>
            <person name="Fitzpatrick D."/>
            <person name="Nagy I."/>
            <person name="Doyle S."/>
            <person name="Anderson J.B."/>
            <person name="Grigoriev I.V."/>
            <person name="Gueldener U."/>
            <person name="Muensterkoetter M."/>
            <person name="Nagy L.G."/>
        </authorList>
    </citation>
    <scope>NUCLEOTIDE SEQUENCE [LARGE SCALE GENOMIC DNA]</scope>
    <source>
        <strain evidence="3">C18/9</strain>
    </source>
</reference>
<proteinExistence type="predicted"/>
<evidence type="ECO:0000313" key="2">
    <source>
        <dbReference type="EMBL" id="SJL13486.1"/>
    </source>
</evidence>
<feature type="region of interest" description="Disordered" evidence="1">
    <location>
        <begin position="263"/>
        <end position="282"/>
    </location>
</feature>